<evidence type="ECO:0000313" key="3">
    <source>
        <dbReference type="Proteomes" id="UP000439903"/>
    </source>
</evidence>
<dbReference type="Proteomes" id="UP000439903">
    <property type="component" value="Unassembled WGS sequence"/>
</dbReference>
<proteinExistence type="predicted"/>
<protein>
    <submittedName>
        <fullName evidence="2">Uncharacterized protein</fullName>
    </submittedName>
</protein>
<reference evidence="2 3" key="1">
    <citation type="journal article" date="2019" name="Environ. Microbiol.">
        <title>At the nexus of three kingdoms: the genome of the mycorrhizal fungus Gigaspora margarita provides insights into plant, endobacterial and fungal interactions.</title>
        <authorList>
            <person name="Venice F."/>
            <person name="Ghignone S."/>
            <person name="Salvioli di Fossalunga A."/>
            <person name="Amselem J."/>
            <person name="Novero M."/>
            <person name="Xianan X."/>
            <person name="Sedzielewska Toro K."/>
            <person name="Morin E."/>
            <person name="Lipzen A."/>
            <person name="Grigoriev I.V."/>
            <person name="Henrissat B."/>
            <person name="Martin F.M."/>
            <person name="Bonfante P."/>
        </authorList>
    </citation>
    <scope>NUCLEOTIDE SEQUENCE [LARGE SCALE GENOMIC DNA]</scope>
    <source>
        <strain evidence="2 3">BEG34</strain>
    </source>
</reference>
<evidence type="ECO:0000313" key="2">
    <source>
        <dbReference type="EMBL" id="KAF0424052.1"/>
    </source>
</evidence>
<sequence length="197" mass="22609">MLVPPDINTIFDIHEETEEIDTDLSKVDMDNLFDMILNATDSIDHEWELIEDDNMASEGLSCYPISTSLKISDGIAIALGHMKVSLGQIQIKNHGSYKKKFKNVVAKVLSLLHFLLTHPLWFCGIITNTQTITLAICLIYVHFPFSKYREFIKQRALEGLDAFNIQKLLRFRAVEFKDQMGNVEGAYKMFKYCEILL</sequence>
<keyword evidence="1" id="KW-1133">Transmembrane helix</keyword>
<keyword evidence="1" id="KW-0812">Transmembrane</keyword>
<name>A0A8H3X6Z9_GIGMA</name>
<feature type="transmembrane region" description="Helical" evidence="1">
    <location>
        <begin position="128"/>
        <end position="145"/>
    </location>
</feature>
<dbReference type="EMBL" id="WTPW01001658">
    <property type="protein sequence ID" value="KAF0424052.1"/>
    <property type="molecule type" value="Genomic_DNA"/>
</dbReference>
<evidence type="ECO:0000256" key="1">
    <source>
        <dbReference type="SAM" id="Phobius"/>
    </source>
</evidence>
<organism evidence="2 3">
    <name type="scientific">Gigaspora margarita</name>
    <dbReference type="NCBI Taxonomy" id="4874"/>
    <lineage>
        <taxon>Eukaryota</taxon>
        <taxon>Fungi</taxon>
        <taxon>Fungi incertae sedis</taxon>
        <taxon>Mucoromycota</taxon>
        <taxon>Glomeromycotina</taxon>
        <taxon>Glomeromycetes</taxon>
        <taxon>Diversisporales</taxon>
        <taxon>Gigasporaceae</taxon>
        <taxon>Gigaspora</taxon>
    </lineage>
</organism>
<comment type="caution">
    <text evidence="2">The sequence shown here is derived from an EMBL/GenBank/DDBJ whole genome shotgun (WGS) entry which is preliminary data.</text>
</comment>
<dbReference type="AlphaFoldDB" id="A0A8H3X6Z9"/>
<accession>A0A8H3X6Z9</accession>
<keyword evidence="1" id="KW-0472">Membrane</keyword>
<keyword evidence="3" id="KW-1185">Reference proteome</keyword>
<gene>
    <name evidence="2" type="ORF">F8M41_006637</name>
</gene>